<dbReference type="RefSeq" id="WP_068747315.1">
    <property type="nucleotide sequence ID" value="NZ_LOHZ01000015.1"/>
</dbReference>
<organism evidence="2 3">
    <name type="scientific">Thermovenabulum gondwanense</name>
    <dbReference type="NCBI Taxonomy" id="520767"/>
    <lineage>
        <taxon>Bacteria</taxon>
        <taxon>Bacillati</taxon>
        <taxon>Bacillota</taxon>
        <taxon>Clostridia</taxon>
        <taxon>Thermosediminibacterales</taxon>
        <taxon>Thermosediminibacteraceae</taxon>
        <taxon>Thermovenabulum</taxon>
    </lineage>
</organism>
<evidence type="ECO:0000313" key="3">
    <source>
        <dbReference type="Proteomes" id="UP000075737"/>
    </source>
</evidence>
<gene>
    <name evidence="2" type="ORF">ATZ99_01170</name>
</gene>
<dbReference type="AlphaFoldDB" id="A0A162MZR2"/>
<dbReference type="Pfam" id="PF01882">
    <property type="entry name" value="DUF58"/>
    <property type="match status" value="1"/>
</dbReference>
<dbReference type="PANTHER" id="PTHR34351">
    <property type="entry name" value="SLR1927 PROTEIN-RELATED"/>
    <property type="match status" value="1"/>
</dbReference>
<feature type="domain" description="DUF58" evidence="1">
    <location>
        <begin position="184"/>
        <end position="329"/>
    </location>
</feature>
<dbReference type="PANTHER" id="PTHR34351:SF2">
    <property type="entry name" value="DUF58 DOMAIN-CONTAINING PROTEIN"/>
    <property type="match status" value="1"/>
</dbReference>
<comment type="caution">
    <text evidence="2">The sequence shown here is derived from an EMBL/GenBank/DDBJ whole genome shotgun (WGS) entry which is preliminary data.</text>
</comment>
<sequence>MEALFFISAVISIVAISYAWSKLSVKGLELNHGFERDRIFLGETINYVQELTNKKMLPLPWIKVETEVPGTVDFYKGTLLAHNKPGKKILSGVYSLLWYQKIRRRYPVSPQNRGIFFFGPVTLNTGDLLGIYQNEMKIYKNAELIVYPRIVDVLVTEGNPDISLSGAGGKKKIFPDPFLFGGKRNYFPGDSLKDIDWKSSAKYDRLLVKVYDSSYKKRICFILDVNTFENAWEGINPDLSEFLVVLTASIAKKAIDSGYEVMLASNGRIISRDNDTDIFTLIPYGTGALHLKVVLDALARLDSYSIYKIDEVFDRVFHTLKKGSKVVFITANWGKSGKKIVEFLEKMSFDVELILVGKINKDCKGPKGVKTYHAFGEEKWREISFIELV</sequence>
<proteinExistence type="predicted"/>
<evidence type="ECO:0000313" key="2">
    <source>
        <dbReference type="EMBL" id="KYO68608.1"/>
    </source>
</evidence>
<accession>A0A162MZR2</accession>
<dbReference type="InterPro" id="IPR002881">
    <property type="entry name" value="DUF58"/>
</dbReference>
<name>A0A162MZR2_9FIRM</name>
<reference evidence="2 3" key="1">
    <citation type="submission" date="2015-12" db="EMBL/GenBank/DDBJ databases">
        <title>Draft genome of Thermovenabulum gondwanense isolated from a red thermophilic microbial mat colonisisng an outflow channel of a bore well.</title>
        <authorList>
            <person name="Patel B.K."/>
        </authorList>
    </citation>
    <scope>NUCLEOTIDE SEQUENCE [LARGE SCALE GENOMIC DNA]</scope>
    <source>
        <strain evidence="2 3">R270</strain>
    </source>
</reference>
<dbReference type="EMBL" id="LOHZ01000015">
    <property type="protein sequence ID" value="KYO68608.1"/>
    <property type="molecule type" value="Genomic_DNA"/>
</dbReference>
<keyword evidence="3" id="KW-1185">Reference proteome</keyword>
<protein>
    <recommendedName>
        <fullName evidence="1">DUF58 domain-containing protein</fullName>
    </recommendedName>
</protein>
<dbReference type="Proteomes" id="UP000075737">
    <property type="component" value="Unassembled WGS sequence"/>
</dbReference>
<dbReference type="STRING" id="520767.ATZ99_01170"/>
<evidence type="ECO:0000259" key="1">
    <source>
        <dbReference type="Pfam" id="PF01882"/>
    </source>
</evidence>
<dbReference type="OrthoDB" id="9789943at2"/>